<evidence type="ECO:0000256" key="7">
    <source>
        <dbReference type="SAM" id="MobiDB-lite"/>
    </source>
</evidence>
<comment type="caution">
    <text evidence="9">The sequence shown here is derived from an EMBL/GenBank/DDBJ whole genome shotgun (WGS) entry which is preliminary data.</text>
</comment>
<keyword evidence="5 6" id="KW-0833">Ubl conjugation pathway</keyword>
<organism evidence="9 10">
    <name type="scientific">Photinus pyralis</name>
    <name type="common">Common eastern firefly</name>
    <name type="synonym">Lampyris pyralis</name>
    <dbReference type="NCBI Taxonomy" id="7054"/>
    <lineage>
        <taxon>Eukaryota</taxon>
        <taxon>Metazoa</taxon>
        <taxon>Ecdysozoa</taxon>
        <taxon>Arthropoda</taxon>
        <taxon>Hexapoda</taxon>
        <taxon>Insecta</taxon>
        <taxon>Pterygota</taxon>
        <taxon>Neoptera</taxon>
        <taxon>Endopterygota</taxon>
        <taxon>Coleoptera</taxon>
        <taxon>Polyphaga</taxon>
        <taxon>Elateriformia</taxon>
        <taxon>Elateroidea</taxon>
        <taxon>Lampyridae</taxon>
        <taxon>Lampyrinae</taxon>
        <taxon>Photinus</taxon>
    </lineage>
</organism>
<dbReference type="Proteomes" id="UP000327044">
    <property type="component" value="Unassembled WGS sequence"/>
</dbReference>
<sequence>MDEFVDFLRGRGIPDLTVQQFLDENIDPPTIMVMSDDTLKILLPKLGDRVAIKAYCKKELAPKKQSLIDRLKLKMSTPAGNITAHKGNSHKKVKTTRLIEVRKLQGGGTRQIEIEKSATVETVRQRALELFFPVGKSTKGYLTDFETKMVDFSLQQLDDQLTIEEYFSRTALTKLRFYLASKFIKKASPPAKRTRIRRTALSITGNGILSDDENSSDQINDVSRSLPNECPATTVRSKEDNSTDLSVNSNDWNNYPYWHQSYEVVTQTVTSEQQIPKEDLTLLVNSILDCCETQPLPNITNTHICEPQTISSLLKHLQKNINTQKTSQFNIYREDVFGCCVRAMRRTGFDPFSKISVKFSDAEGTSEGAVDEGGPCREMFRLSLNWLKDSGMFCGAHKKNLNLCGNALHKNMYFEAGRLIALSLIHGGPGLIFFSETLFSLLCDQIAVPTLDDIDRDVRETTMQFQNANELEELRTIIGNSDVFSLSGFPIIGQAEEQEKIVQGTLRFFAVDRIREPLRQLIAGLNTCGLYDKLVQYPSIFKDIFCSEITLSSKVIEELFLIVYTEPGTNTRSKENRVISYFRDYVLDLECDPTNIVTLPDLLVFATGSDCLPPLGFPLRPEIMFLHEKNSRFPIANTCSLQLKLPVVHTSYEDFKTDMDFAMGNAKEFGFA</sequence>
<evidence type="ECO:0000256" key="6">
    <source>
        <dbReference type="PROSITE-ProRule" id="PRU00104"/>
    </source>
</evidence>
<dbReference type="InterPro" id="IPR000569">
    <property type="entry name" value="HECT_dom"/>
</dbReference>
<evidence type="ECO:0000313" key="9">
    <source>
        <dbReference type="EMBL" id="KAB0797185.1"/>
    </source>
</evidence>
<name>A0A5N4AIK4_PHOPY</name>
<evidence type="ECO:0000256" key="3">
    <source>
        <dbReference type="ARBA" id="ARBA00012485"/>
    </source>
</evidence>
<evidence type="ECO:0000256" key="5">
    <source>
        <dbReference type="ARBA" id="ARBA00022786"/>
    </source>
</evidence>
<dbReference type="PROSITE" id="PS50237">
    <property type="entry name" value="HECT"/>
    <property type="match status" value="1"/>
</dbReference>
<dbReference type="GO" id="GO:0061630">
    <property type="term" value="F:ubiquitin protein ligase activity"/>
    <property type="evidence" value="ECO:0007669"/>
    <property type="project" value="UniProtKB-EC"/>
</dbReference>
<dbReference type="EC" id="2.3.2.26" evidence="3"/>
<dbReference type="InParanoid" id="A0A5N4AIK4"/>
<dbReference type="PANTHER" id="PTHR11254:SF440">
    <property type="entry name" value="E3 UBIQUITIN-PROTEIN LIGASE NEDD-4"/>
    <property type="match status" value="1"/>
</dbReference>
<keyword evidence="4" id="KW-0808">Transferase</keyword>
<dbReference type="SMART" id="SM00119">
    <property type="entry name" value="HECTc"/>
    <property type="match status" value="1"/>
</dbReference>
<feature type="region of interest" description="Disordered" evidence="7">
    <location>
        <begin position="212"/>
        <end position="246"/>
    </location>
</feature>
<dbReference type="SUPFAM" id="SSF56204">
    <property type="entry name" value="Hect, E3 ligase catalytic domain"/>
    <property type="match status" value="1"/>
</dbReference>
<dbReference type="GO" id="GO:0016567">
    <property type="term" value="P:protein ubiquitination"/>
    <property type="evidence" value="ECO:0007669"/>
    <property type="project" value="TreeGrafter"/>
</dbReference>
<dbReference type="GO" id="GO:0005737">
    <property type="term" value="C:cytoplasm"/>
    <property type="evidence" value="ECO:0007669"/>
    <property type="project" value="TreeGrafter"/>
</dbReference>
<evidence type="ECO:0000256" key="4">
    <source>
        <dbReference type="ARBA" id="ARBA00022679"/>
    </source>
</evidence>
<dbReference type="Gene3D" id="3.90.1750.10">
    <property type="entry name" value="Hect, E3 ligase catalytic domains"/>
    <property type="match status" value="1"/>
</dbReference>
<dbReference type="Gene3D" id="3.30.2410.10">
    <property type="entry name" value="Hect, E3 ligase catalytic domain"/>
    <property type="match status" value="1"/>
</dbReference>
<feature type="domain" description="HECT" evidence="8">
    <location>
        <begin position="602"/>
        <end position="672"/>
    </location>
</feature>
<dbReference type="GO" id="GO:0006511">
    <property type="term" value="P:ubiquitin-dependent protein catabolic process"/>
    <property type="evidence" value="ECO:0007669"/>
    <property type="project" value="TreeGrafter"/>
</dbReference>
<dbReference type="InterPro" id="IPR035983">
    <property type="entry name" value="Hect_E3_ubiquitin_ligase"/>
</dbReference>
<dbReference type="GO" id="GO:0009966">
    <property type="term" value="P:regulation of signal transduction"/>
    <property type="evidence" value="ECO:0007669"/>
    <property type="project" value="UniProtKB-ARBA"/>
</dbReference>
<dbReference type="EMBL" id="VVIM01000006">
    <property type="protein sequence ID" value="KAB0797185.1"/>
    <property type="molecule type" value="Genomic_DNA"/>
</dbReference>
<gene>
    <name evidence="9" type="ORF">PPYR_08179</name>
</gene>
<dbReference type="Pfam" id="PF00632">
    <property type="entry name" value="HECT"/>
    <property type="match status" value="1"/>
</dbReference>
<accession>A0A5N4AIK4</accession>
<protein>
    <recommendedName>
        <fullName evidence="3">HECT-type E3 ubiquitin transferase</fullName>
        <ecNumber evidence="3">2.3.2.26</ecNumber>
    </recommendedName>
</protein>
<evidence type="ECO:0000259" key="8">
    <source>
        <dbReference type="PROSITE" id="PS50237"/>
    </source>
</evidence>
<comment type="catalytic activity">
    <reaction evidence="1">
        <text>S-ubiquitinyl-[E2 ubiquitin-conjugating enzyme]-L-cysteine + [acceptor protein]-L-lysine = [E2 ubiquitin-conjugating enzyme]-L-cysteine + N(6)-ubiquitinyl-[acceptor protein]-L-lysine.</text>
        <dbReference type="EC" id="2.3.2.26"/>
    </reaction>
</comment>
<proteinExistence type="predicted"/>
<keyword evidence="10" id="KW-1185">Reference proteome</keyword>
<dbReference type="PANTHER" id="PTHR11254">
    <property type="entry name" value="HECT DOMAIN UBIQUITIN-PROTEIN LIGASE"/>
    <property type="match status" value="1"/>
</dbReference>
<reference evidence="9 10" key="1">
    <citation type="journal article" date="2018" name="Elife">
        <title>Firefly genomes illuminate parallel origins of bioluminescence in beetles.</title>
        <authorList>
            <person name="Fallon T.R."/>
            <person name="Lower S.E."/>
            <person name="Chang C.H."/>
            <person name="Bessho-Uehara M."/>
            <person name="Martin G.J."/>
            <person name="Bewick A.J."/>
            <person name="Behringer M."/>
            <person name="Debat H.J."/>
            <person name="Wong I."/>
            <person name="Day J.C."/>
            <person name="Suvorov A."/>
            <person name="Silva C.J."/>
            <person name="Stanger-Hall K.F."/>
            <person name="Hall D.W."/>
            <person name="Schmitz R.J."/>
            <person name="Nelson D.R."/>
            <person name="Lewis S.M."/>
            <person name="Shigenobu S."/>
            <person name="Bybee S.M."/>
            <person name="Larracuente A.M."/>
            <person name="Oba Y."/>
            <person name="Weng J.K."/>
        </authorList>
    </citation>
    <scope>NUCLEOTIDE SEQUENCE [LARGE SCALE GENOMIC DNA]</scope>
    <source>
        <strain evidence="9">1611_PpyrPB1</strain>
        <tissue evidence="9">Whole body</tissue>
    </source>
</reference>
<feature type="active site" description="Glycyl thioester intermediate" evidence="6">
    <location>
        <position position="639"/>
    </location>
</feature>
<comment type="pathway">
    <text evidence="2">Protein modification; protein ubiquitination.</text>
</comment>
<dbReference type="InterPro" id="IPR050409">
    <property type="entry name" value="E3_ubiq-protein_ligase"/>
</dbReference>
<evidence type="ECO:0000313" key="10">
    <source>
        <dbReference type="Proteomes" id="UP000327044"/>
    </source>
</evidence>
<evidence type="ECO:0000256" key="1">
    <source>
        <dbReference type="ARBA" id="ARBA00000885"/>
    </source>
</evidence>
<dbReference type="AlphaFoldDB" id="A0A5N4AIK4"/>
<feature type="compositionally biased region" description="Polar residues" evidence="7">
    <location>
        <begin position="216"/>
        <end position="226"/>
    </location>
</feature>
<evidence type="ECO:0000256" key="2">
    <source>
        <dbReference type="ARBA" id="ARBA00004906"/>
    </source>
</evidence>